<reference evidence="2" key="1">
    <citation type="submission" date="2022-11" db="UniProtKB">
        <authorList>
            <consortium name="WormBaseParasite"/>
        </authorList>
    </citation>
    <scope>IDENTIFICATION</scope>
</reference>
<accession>A0A914EJD2</accession>
<organism evidence="1 2">
    <name type="scientific">Acrobeloides nanus</name>
    <dbReference type="NCBI Taxonomy" id="290746"/>
    <lineage>
        <taxon>Eukaryota</taxon>
        <taxon>Metazoa</taxon>
        <taxon>Ecdysozoa</taxon>
        <taxon>Nematoda</taxon>
        <taxon>Chromadorea</taxon>
        <taxon>Rhabditida</taxon>
        <taxon>Tylenchina</taxon>
        <taxon>Cephalobomorpha</taxon>
        <taxon>Cephaloboidea</taxon>
        <taxon>Cephalobidae</taxon>
        <taxon>Acrobeloides</taxon>
    </lineage>
</organism>
<keyword evidence="1" id="KW-1185">Reference proteome</keyword>
<name>A0A914EJD2_9BILA</name>
<evidence type="ECO:0000313" key="2">
    <source>
        <dbReference type="WBParaSite" id="ACRNAN_scaffold8556.g30670.t1"/>
    </source>
</evidence>
<dbReference type="WBParaSite" id="ACRNAN_scaffold8556.g30670.t1">
    <property type="protein sequence ID" value="ACRNAN_scaffold8556.g30670.t1"/>
    <property type="gene ID" value="ACRNAN_scaffold8556.g30670"/>
</dbReference>
<evidence type="ECO:0000313" key="1">
    <source>
        <dbReference type="Proteomes" id="UP000887540"/>
    </source>
</evidence>
<dbReference type="AlphaFoldDB" id="A0A914EJD2"/>
<proteinExistence type="predicted"/>
<protein>
    <submittedName>
        <fullName evidence="2">Uncharacterized protein</fullName>
    </submittedName>
</protein>
<dbReference type="Proteomes" id="UP000887540">
    <property type="component" value="Unplaced"/>
</dbReference>
<sequence length="95" mass="11126">MRKMSIFASKTQFFPESKAEGRLAYPLHYGNVIKSDHLRLQKWNYVPYAQMKVMDTILEPKFVEHAVHFLEEAYLREKCTNVDSLITVCLKMISA</sequence>